<sequence length="404" mass="44989">MGKSSRLVIAGIALSALILAGWAFWYFRQNSQNGQVTDQSTDAVSVGKALSNQKCSGTEAGTLTKLPMNLDDFAMIIPYGLVTDAHVTPIDHQYYSPTVFNSPRDTYPVFAMADARLVEIESRDTERGIEYRMVFTMSCTFLYYYDLVTSLAPDIKAEYDLKKNSQGYTRNIDISVTAGQEIGKIGGQTLDFAVWDTTKPLAGFVNPASYQTEQWKIYTADPLDYVTPEIRQQMINKYLRTVEPISGKIDYDVDGRLIGNWFLEGTNGYAGATGNTSGDYWAGHLSIAPEYIDPTAYIVSFGNYQEEAKQFSIPRGSTSPAEVSTATGLVKYELRDWNYIKENGTNWDRDTLAKNLKLENSGTQSHGCVLLQLMEDQKLKMEAFPGKKCSQVSGFTAAAKFYTR</sequence>
<keyword evidence="1" id="KW-1133">Transmembrane helix</keyword>
<protein>
    <submittedName>
        <fullName evidence="2">Uncharacterized protein</fullName>
    </submittedName>
</protein>
<dbReference type="Proteomes" id="UP000885744">
    <property type="component" value="Unassembled WGS sequence"/>
</dbReference>
<dbReference type="AlphaFoldDB" id="A0A7C1T2Q1"/>
<evidence type="ECO:0000313" key="2">
    <source>
        <dbReference type="EMBL" id="HEB14000.1"/>
    </source>
</evidence>
<evidence type="ECO:0000256" key="1">
    <source>
        <dbReference type="SAM" id="Phobius"/>
    </source>
</evidence>
<keyword evidence="1" id="KW-0472">Membrane</keyword>
<feature type="transmembrane region" description="Helical" evidence="1">
    <location>
        <begin position="7"/>
        <end position="27"/>
    </location>
</feature>
<organism evidence="2">
    <name type="scientific">candidate division WWE3 bacterium</name>
    <dbReference type="NCBI Taxonomy" id="2053526"/>
    <lineage>
        <taxon>Bacteria</taxon>
        <taxon>Katanobacteria</taxon>
    </lineage>
</organism>
<keyword evidence="1" id="KW-0812">Transmembrane</keyword>
<dbReference type="EMBL" id="DRHH01000046">
    <property type="protein sequence ID" value="HEB14000.1"/>
    <property type="molecule type" value="Genomic_DNA"/>
</dbReference>
<name>A0A7C1T2Q1_UNCKA</name>
<comment type="caution">
    <text evidence="2">The sequence shown here is derived from an EMBL/GenBank/DDBJ whole genome shotgun (WGS) entry which is preliminary data.</text>
</comment>
<reference evidence="2" key="1">
    <citation type="journal article" date="2020" name="mSystems">
        <title>Genome- and Community-Level Interaction Insights into Carbon Utilization and Element Cycling Functions of Hydrothermarchaeota in Hydrothermal Sediment.</title>
        <authorList>
            <person name="Zhou Z."/>
            <person name="Liu Y."/>
            <person name="Xu W."/>
            <person name="Pan J."/>
            <person name="Luo Z.H."/>
            <person name="Li M."/>
        </authorList>
    </citation>
    <scope>NUCLEOTIDE SEQUENCE [LARGE SCALE GENOMIC DNA]</scope>
    <source>
        <strain evidence="2">HyVt-365</strain>
    </source>
</reference>
<accession>A0A7C1T2Q1</accession>
<proteinExistence type="predicted"/>
<gene>
    <name evidence="2" type="ORF">ENI09_01135</name>
</gene>